<reference evidence="5" key="1">
    <citation type="submission" date="2017-03" db="EMBL/GenBank/DDBJ databases">
        <authorList>
            <person name="Monnet C."/>
        </authorList>
    </citation>
    <scope>NUCLEOTIDE SEQUENCE [LARGE SCALE GENOMIC DNA]</scope>
    <source>
        <strain evidence="5">ATCC 49514</strain>
    </source>
</reference>
<protein>
    <submittedName>
        <fullName evidence="4">5'-nucleotidase, C-terminal domain</fullName>
        <ecNumber evidence="4">3.1.3.5</ecNumber>
    </submittedName>
</protein>
<dbReference type="InterPro" id="IPR036907">
    <property type="entry name" value="5'-Nucleotdase_C_sf"/>
</dbReference>
<dbReference type="GO" id="GO:0008768">
    <property type="term" value="F:UDP-sugar diphosphatase activity"/>
    <property type="evidence" value="ECO:0007669"/>
    <property type="project" value="TreeGrafter"/>
</dbReference>
<keyword evidence="1" id="KW-0547">Nucleotide-binding</keyword>
<feature type="region of interest" description="Disordered" evidence="2">
    <location>
        <begin position="360"/>
        <end position="380"/>
    </location>
</feature>
<dbReference type="GO" id="GO:0000166">
    <property type="term" value="F:nucleotide binding"/>
    <property type="evidence" value="ECO:0007669"/>
    <property type="project" value="UniProtKB-KW"/>
</dbReference>
<dbReference type="PRINTS" id="PR01607">
    <property type="entry name" value="APYRASEFAMLY"/>
</dbReference>
<accession>A0A2H1IGN4</accession>
<keyword evidence="1 4" id="KW-0378">Hydrolase</keyword>
<evidence type="ECO:0000256" key="1">
    <source>
        <dbReference type="RuleBase" id="RU362119"/>
    </source>
</evidence>
<name>A0A2H1IGN4_9MICO</name>
<organism evidence="4 5">
    <name type="scientific">Brevibacterium iodinum ATCC 49514</name>
    <dbReference type="NCBI Taxonomy" id="1255616"/>
    <lineage>
        <taxon>Bacteria</taxon>
        <taxon>Bacillati</taxon>
        <taxon>Actinomycetota</taxon>
        <taxon>Actinomycetes</taxon>
        <taxon>Micrococcales</taxon>
        <taxon>Brevibacteriaceae</taxon>
        <taxon>Brevibacterium</taxon>
    </lineage>
</organism>
<feature type="compositionally biased region" description="Acidic residues" evidence="2">
    <location>
        <begin position="364"/>
        <end position="374"/>
    </location>
</feature>
<dbReference type="RefSeq" id="WP_167443934.1">
    <property type="nucleotide sequence ID" value="NZ_FXYX01000004.1"/>
</dbReference>
<comment type="similarity">
    <text evidence="1">Belongs to the 5'-nucleotidase family.</text>
</comment>
<dbReference type="EC" id="3.1.3.5" evidence="4"/>
<gene>
    <name evidence="4" type="ORF">BI49514_00923</name>
</gene>
<feature type="region of interest" description="Disordered" evidence="2">
    <location>
        <begin position="1"/>
        <end position="26"/>
    </location>
</feature>
<dbReference type="Pfam" id="PF02872">
    <property type="entry name" value="5_nucleotid_C"/>
    <property type="match status" value="1"/>
</dbReference>
<evidence type="ECO:0000256" key="2">
    <source>
        <dbReference type="SAM" id="MobiDB-lite"/>
    </source>
</evidence>
<feature type="domain" description="5'-Nucleotidase C-terminal" evidence="3">
    <location>
        <begin position="65"/>
        <end position="222"/>
    </location>
</feature>
<dbReference type="GO" id="GO:0008253">
    <property type="term" value="F:5'-nucleotidase activity"/>
    <property type="evidence" value="ECO:0007669"/>
    <property type="project" value="UniProtKB-EC"/>
</dbReference>
<evidence type="ECO:0000259" key="3">
    <source>
        <dbReference type="Pfam" id="PF02872"/>
    </source>
</evidence>
<sequence length="417" mass="43355">MDPETHDVTSYEKENVPVPAKADGANLNDPVVADVKQIVDDTLQRAKVEGEKPVGAVAGDITTAHSGGKRDDRSSESALGNLVAEFMVDAVADRGGAQIGFMNPGGLRDELLNDPEGAEDNINKAEANGVLPFANTIVTMKMTGGQIKNVLEQQWQPDGSSRPFLALGTNDALTWTFDPTRERGDRITSVSFEGQPIDESETCSVVSQSFLAGGGDNFTEFAEATEKADTGLIDSDTWMDFISENSPLEPDFSRRAIAAKNLPGTVTAGKKTSFTLSDLNLTSLSATKATKATVKLGEDDLGTFDATSEVDDSTFGAGAFSAPLDGKVDIDVEIPADATAGEQILTVDLDNGTTVSIPVTVGAGEDDGDDEDGTDTPSAGSLASLAPVFGSSVALLHVLGFEVAGAEGSLESQTIGS</sequence>
<evidence type="ECO:0000313" key="5">
    <source>
        <dbReference type="Proteomes" id="UP000234382"/>
    </source>
</evidence>
<dbReference type="SUPFAM" id="SSF55816">
    <property type="entry name" value="5'-nucleotidase (syn. UDP-sugar hydrolase), C-terminal domain"/>
    <property type="match status" value="1"/>
</dbReference>
<dbReference type="PANTHER" id="PTHR11575:SF24">
    <property type="entry name" value="5'-NUCLEOTIDASE"/>
    <property type="match status" value="1"/>
</dbReference>
<dbReference type="GO" id="GO:0009166">
    <property type="term" value="P:nucleotide catabolic process"/>
    <property type="evidence" value="ECO:0007669"/>
    <property type="project" value="InterPro"/>
</dbReference>
<dbReference type="InterPro" id="IPR008334">
    <property type="entry name" value="5'-Nucleotdase_C"/>
</dbReference>
<keyword evidence="5" id="KW-1185">Reference proteome</keyword>
<dbReference type="EMBL" id="FXYX01000004">
    <property type="protein sequence ID" value="SMX74387.1"/>
    <property type="molecule type" value="Genomic_DNA"/>
</dbReference>
<dbReference type="InterPro" id="IPR006179">
    <property type="entry name" value="5_nucleotidase/apyrase"/>
</dbReference>
<feature type="compositionally biased region" description="Basic and acidic residues" evidence="2">
    <location>
        <begin position="1"/>
        <end position="15"/>
    </location>
</feature>
<dbReference type="PANTHER" id="PTHR11575">
    <property type="entry name" value="5'-NUCLEOTIDASE-RELATED"/>
    <property type="match status" value="1"/>
</dbReference>
<dbReference type="Proteomes" id="UP000234382">
    <property type="component" value="Unassembled WGS sequence"/>
</dbReference>
<dbReference type="AlphaFoldDB" id="A0A2H1IGN4"/>
<proteinExistence type="inferred from homology"/>
<dbReference type="GO" id="GO:0030288">
    <property type="term" value="C:outer membrane-bounded periplasmic space"/>
    <property type="evidence" value="ECO:0007669"/>
    <property type="project" value="TreeGrafter"/>
</dbReference>
<evidence type="ECO:0000313" key="4">
    <source>
        <dbReference type="EMBL" id="SMX74387.1"/>
    </source>
</evidence>
<dbReference type="Gene3D" id="3.90.780.10">
    <property type="entry name" value="5'-Nucleotidase, C-terminal domain"/>
    <property type="match status" value="1"/>
</dbReference>